<protein>
    <submittedName>
        <fullName evidence="1">Phage portal protein</fullName>
    </submittedName>
</protein>
<organism evidence="1 2">
    <name type="scientific">Dyella halodurans</name>
    <dbReference type="NCBI Taxonomy" id="1920171"/>
    <lineage>
        <taxon>Bacteria</taxon>
        <taxon>Pseudomonadati</taxon>
        <taxon>Pseudomonadota</taxon>
        <taxon>Gammaproteobacteria</taxon>
        <taxon>Lysobacterales</taxon>
        <taxon>Rhodanobacteraceae</taxon>
        <taxon>Dyella</taxon>
    </lineage>
</organism>
<gene>
    <name evidence="1" type="ORF">ACFO5W_07095</name>
</gene>
<comment type="caution">
    <text evidence="1">The sequence shown here is derived from an EMBL/GenBank/DDBJ whole genome shotgun (WGS) entry which is preliminary data.</text>
</comment>
<evidence type="ECO:0000313" key="1">
    <source>
        <dbReference type="EMBL" id="MFC4526404.1"/>
    </source>
</evidence>
<dbReference type="Proteomes" id="UP001595961">
    <property type="component" value="Unassembled WGS sequence"/>
</dbReference>
<keyword evidence="2" id="KW-1185">Reference proteome</keyword>
<proteinExistence type="predicted"/>
<sequence length="482" mass="53297">MLETLRKQLPADKDLPARAARIDLLMRVLDGTIYDVLQYEFHQEQNGAGEYVRLCERRPSVRTGIIRTVVDDSVSLLFSEGHFPTVQAENERVVEALKAVTKDMQLNLIMVDAATRGSVGSICIWIRFLSKRVFATVLDTGMLTPIWKKDEPDVLERVEERRKVTGKQLTAAGYAGMDDATTYWFQRHWDASAETWFVPLPVSDAEAQPAVDEGKTVTHNLGFVPMVWIKNLPGGNDIDGQATFDDDAVNTVMEADYQLSQAGRGLKYSSEPTLLLKEPAQSEGNFVRSATNAIVVDKDGDAKLLEINGTASEAVIKYVEKLRELAIEHLHGNRSNADKLSAAQSGRALELLHQPLIWLADRLRVTYGEGGLLKLYRMIVAGSQKFPLTIDGENFGKLDTSPKLSLNWPAWFPPTAGDLQTLAQALSELIDGGVLSRQTAIKSIAAVFDIEDVAAEQLLIDAERKKLLAELPTPQTKVSVNE</sequence>
<accession>A0ABV9C084</accession>
<evidence type="ECO:0000313" key="2">
    <source>
        <dbReference type="Proteomes" id="UP001595961"/>
    </source>
</evidence>
<reference evidence="2" key="1">
    <citation type="journal article" date="2019" name="Int. J. Syst. Evol. Microbiol.">
        <title>The Global Catalogue of Microorganisms (GCM) 10K type strain sequencing project: providing services to taxonomists for standard genome sequencing and annotation.</title>
        <authorList>
            <consortium name="The Broad Institute Genomics Platform"/>
            <consortium name="The Broad Institute Genome Sequencing Center for Infectious Disease"/>
            <person name="Wu L."/>
            <person name="Ma J."/>
        </authorList>
    </citation>
    <scope>NUCLEOTIDE SEQUENCE [LARGE SCALE GENOMIC DNA]</scope>
    <source>
        <strain evidence="2">CCM 4481</strain>
    </source>
</reference>
<name>A0ABV9C084_9GAMM</name>
<dbReference type="EMBL" id="JBHSGA010000013">
    <property type="protein sequence ID" value="MFC4526404.1"/>
    <property type="molecule type" value="Genomic_DNA"/>
</dbReference>
<dbReference type="RefSeq" id="WP_266151149.1">
    <property type="nucleotide sequence ID" value="NZ_CP064028.1"/>
</dbReference>